<gene>
    <name evidence="2" type="ORF">ElP_48230</name>
</gene>
<proteinExistence type="predicted"/>
<dbReference type="InterPro" id="IPR032267">
    <property type="entry name" value="DUF4832"/>
</dbReference>
<dbReference type="RefSeq" id="WP_145273903.1">
    <property type="nucleotide sequence ID" value="NZ_CP036426.1"/>
</dbReference>
<dbReference type="Gene3D" id="3.20.20.80">
    <property type="entry name" value="Glycosidases"/>
    <property type="match status" value="1"/>
</dbReference>
<dbReference type="AlphaFoldDB" id="A0A518H7S6"/>
<dbReference type="KEGG" id="tpla:ElP_48230"/>
<dbReference type="SUPFAM" id="SSF51445">
    <property type="entry name" value="(Trans)glycosidases"/>
    <property type="match status" value="1"/>
</dbReference>
<sequence>MSFGVRMRTTIEPTGPWRRPARSLGTGGTWLLVGLMLASSMASVRADEPPAEVVVRPEPAPGPLDNPLKGWCPYTDAGPIRQPYSMVFLYAPWKELEPEEGRYAFEQWERRAWAAPEAQGKHVVLRVYIDYPGRPSGLPGWLKDQGVTLTPYEDHGGGLSPDYDDPRMVAALERLIEAMGRRYNAHPRVAFLQLGLLGFWGEWHTWPRSELYASPQTEQRVIEAYRRAFPDTLLQARYARDFAGEQPWLGFHDDMFPEDTDNGRDWSFLAGLRRSGRTDNWQRAAIGGEMVPHRATAWLGPEYRQTVEMLERGHFTWIGPYCPALGRSQGPEFRERGEALVRRMGYQFRLDEIRHPASVVRDEPLKVVIRGENEGVAPFYYPWQAELALLDESGEPVEWLRLDCDVRSWLPGPFRVEEAVGVQAPAGRYRLALGIIDPWTDRPSIAFANELDRQGGWAVLSALVVESRQVGDRP</sequence>
<evidence type="ECO:0000313" key="2">
    <source>
        <dbReference type="EMBL" id="QDV36893.1"/>
    </source>
</evidence>
<dbReference type="Pfam" id="PF16116">
    <property type="entry name" value="DUF4832"/>
    <property type="match status" value="1"/>
</dbReference>
<protein>
    <recommendedName>
        <fullName evidence="1">DUF4832 domain-containing protein</fullName>
    </recommendedName>
</protein>
<keyword evidence="3" id="KW-1185">Reference proteome</keyword>
<name>A0A518H7S6_9BACT</name>
<dbReference type="Proteomes" id="UP000317835">
    <property type="component" value="Chromosome"/>
</dbReference>
<dbReference type="EMBL" id="CP036426">
    <property type="protein sequence ID" value="QDV36893.1"/>
    <property type="molecule type" value="Genomic_DNA"/>
</dbReference>
<dbReference type="OrthoDB" id="9761426at2"/>
<reference evidence="2 3" key="1">
    <citation type="submission" date="2019-02" db="EMBL/GenBank/DDBJ databases">
        <title>Deep-cultivation of Planctomycetes and their phenomic and genomic characterization uncovers novel biology.</title>
        <authorList>
            <person name="Wiegand S."/>
            <person name="Jogler M."/>
            <person name="Boedeker C."/>
            <person name="Pinto D."/>
            <person name="Vollmers J."/>
            <person name="Rivas-Marin E."/>
            <person name="Kohn T."/>
            <person name="Peeters S.H."/>
            <person name="Heuer A."/>
            <person name="Rast P."/>
            <person name="Oberbeckmann S."/>
            <person name="Bunk B."/>
            <person name="Jeske O."/>
            <person name="Meyerdierks A."/>
            <person name="Storesund J.E."/>
            <person name="Kallscheuer N."/>
            <person name="Luecker S."/>
            <person name="Lage O.M."/>
            <person name="Pohl T."/>
            <person name="Merkel B.J."/>
            <person name="Hornburger P."/>
            <person name="Mueller R.-W."/>
            <person name="Bruemmer F."/>
            <person name="Labrenz M."/>
            <person name="Spormann A.M."/>
            <person name="Op den Camp H."/>
            <person name="Overmann J."/>
            <person name="Amann R."/>
            <person name="Jetten M.S.M."/>
            <person name="Mascher T."/>
            <person name="Medema M.H."/>
            <person name="Devos D.P."/>
            <person name="Kaster A.-K."/>
            <person name="Ovreas L."/>
            <person name="Rohde M."/>
            <person name="Galperin M.Y."/>
            <person name="Jogler C."/>
        </authorList>
    </citation>
    <scope>NUCLEOTIDE SEQUENCE [LARGE SCALE GENOMIC DNA]</scope>
    <source>
        <strain evidence="2 3">ElP</strain>
    </source>
</reference>
<evidence type="ECO:0000313" key="3">
    <source>
        <dbReference type="Proteomes" id="UP000317835"/>
    </source>
</evidence>
<feature type="domain" description="DUF4832" evidence="1">
    <location>
        <begin position="249"/>
        <end position="449"/>
    </location>
</feature>
<dbReference type="InterPro" id="IPR017853">
    <property type="entry name" value="GH"/>
</dbReference>
<organism evidence="2 3">
    <name type="scientific">Tautonia plasticadhaerens</name>
    <dbReference type="NCBI Taxonomy" id="2527974"/>
    <lineage>
        <taxon>Bacteria</taxon>
        <taxon>Pseudomonadati</taxon>
        <taxon>Planctomycetota</taxon>
        <taxon>Planctomycetia</taxon>
        <taxon>Isosphaerales</taxon>
        <taxon>Isosphaeraceae</taxon>
        <taxon>Tautonia</taxon>
    </lineage>
</organism>
<evidence type="ECO:0000259" key="1">
    <source>
        <dbReference type="Pfam" id="PF16116"/>
    </source>
</evidence>
<accession>A0A518H7S6</accession>